<feature type="region of interest" description="Disordered" evidence="1">
    <location>
        <begin position="60"/>
        <end position="79"/>
    </location>
</feature>
<feature type="compositionally biased region" description="Gly residues" evidence="1">
    <location>
        <begin position="624"/>
        <end position="671"/>
    </location>
</feature>
<evidence type="ECO:0000256" key="1">
    <source>
        <dbReference type="SAM" id="MobiDB-lite"/>
    </source>
</evidence>
<feature type="compositionally biased region" description="Low complexity" evidence="1">
    <location>
        <begin position="698"/>
        <end position="719"/>
    </location>
</feature>
<gene>
    <name evidence="2" type="ORF">GCM10023147_08710</name>
</gene>
<feature type="compositionally biased region" description="Low complexity" evidence="1">
    <location>
        <begin position="281"/>
        <end position="375"/>
    </location>
</feature>
<reference evidence="3" key="1">
    <citation type="journal article" date="2019" name="Int. J. Syst. Evol. Microbiol.">
        <title>The Global Catalogue of Microorganisms (GCM) 10K type strain sequencing project: providing services to taxonomists for standard genome sequencing and annotation.</title>
        <authorList>
            <consortium name="The Broad Institute Genomics Platform"/>
            <consortium name="The Broad Institute Genome Sequencing Center for Infectious Disease"/>
            <person name="Wu L."/>
            <person name="Ma J."/>
        </authorList>
    </citation>
    <scope>NUCLEOTIDE SEQUENCE [LARGE SCALE GENOMIC DNA]</scope>
    <source>
        <strain evidence="3">JCM 17688</strain>
    </source>
</reference>
<evidence type="ECO:0000313" key="2">
    <source>
        <dbReference type="EMBL" id="GAA4386026.1"/>
    </source>
</evidence>
<feature type="region of interest" description="Disordered" evidence="1">
    <location>
        <begin position="259"/>
        <end position="474"/>
    </location>
</feature>
<name>A0ABP8J7B3_9ACTN</name>
<accession>A0ABP8J7B3</accession>
<proteinExistence type="predicted"/>
<dbReference type="EMBL" id="BAABFR010000008">
    <property type="protein sequence ID" value="GAA4386026.1"/>
    <property type="molecule type" value="Genomic_DNA"/>
</dbReference>
<feature type="region of interest" description="Disordered" evidence="1">
    <location>
        <begin position="585"/>
        <end position="732"/>
    </location>
</feature>
<feature type="compositionally biased region" description="Polar residues" evidence="1">
    <location>
        <begin position="392"/>
        <end position="401"/>
    </location>
</feature>
<sequence length="732" mass="70448">MGFWGDVAANTGGGAAIGAGVGAVGGVGVLDAVTVPVGAIGGAIIGAAAGVGEWALFDGKPKPSAPAKPPGQWDQPDGTSTQILPGTAKDISGVTDLDSKLDAVNSQIFAFEDGPTGSVWNQNPPDPLDIADQDATTTTAAYIKAVADLAGQLQTAADASGEQKVAEQMQRLSAYISAVTGMQPAAATDQLMASSGGAAACYRALTTLNANVRKQLADQGAINSTDEGRRLTTAVSAGQSAIETANSALGAAYKPSTSAALGASTPNTPTIPSTPTPSTPSTPESTFAPTPSSFTPSSSTPTTQTPTSQTPTQKTDPNSSLSPSDLLKALGSSTPSSTPSTGSGMSMPSMPSLGGGSSTPQTSTPQTSTPTPSTPKSNTDNGDSDLAKQLKKLNSQNTKPDQTAAKVDTPPTTSTDTVTGQKPGQAAPTGDATATPAVAATHIGSPGSVQQATDHKPGTAAAAAANPPVDFKGTKVTMPNAQLSKLGQELAGADPNHPLSLAEACQKAGITPPVPGQDPGQQVAPDQAKAGDLLVAGGKDYLFLGNDKYYDLQTYSVVSGDQVPQNLGDSGGFFHLNNPSEAAGAAAAAGTAPTSGPTAGVQYGVPGGDQSGLPQNGGATPGHTGTGAGGGAAPGGGSSGSGGSGGSGTGGSGSGTGGAGTGAGGSGGGSTTPGQQQQPTPVTSSGQPGVPSGGATPVGSAASTNTGAGSSTAGGSVPSVGGGDMDPSAVTR</sequence>
<feature type="compositionally biased region" description="Low complexity" evidence="1">
    <location>
        <begin position="672"/>
        <end position="688"/>
    </location>
</feature>
<dbReference type="Proteomes" id="UP001500635">
    <property type="component" value="Unassembled WGS sequence"/>
</dbReference>
<feature type="compositionally biased region" description="Low complexity" evidence="1">
    <location>
        <begin position="426"/>
        <end position="441"/>
    </location>
</feature>
<feature type="compositionally biased region" description="Low complexity" evidence="1">
    <location>
        <begin position="407"/>
        <end position="419"/>
    </location>
</feature>
<protein>
    <submittedName>
        <fullName evidence="2">Uncharacterized protein</fullName>
    </submittedName>
</protein>
<evidence type="ECO:0000313" key="3">
    <source>
        <dbReference type="Proteomes" id="UP001500635"/>
    </source>
</evidence>
<comment type="caution">
    <text evidence="2">The sequence shown here is derived from an EMBL/GenBank/DDBJ whole genome shotgun (WGS) entry which is preliminary data.</text>
</comment>
<feature type="compositionally biased region" description="Low complexity" evidence="1">
    <location>
        <begin position="585"/>
        <end position="600"/>
    </location>
</feature>
<keyword evidence="3" id="KW-1185">Reference proteome</keyword>
<organism evidence="2 3">
    <name type="scientific">Tsukamurella soli</name>
    <dbReference type="NCBI Taxonomy" id="644556"/>
    <lineage>
        <taxon>Bacteria</taxon>
        <taxon>Bacillati</taxon>
        <taxon>Actinomycetota</taxon>
        <taxon>Actinomycetes</taxon>
        <taxon>Mycobacteriales</taxon>
        <taxon>Tsukamurellaceae</taxon>
        <taxon>Tsukamurella</taxon>
    </lineage>
</organism>